<feature type="transmembrane region" description="Helical" evidence="1">
    <location>
        <begin position="59"/>
        <end position="80"/>
    </location>
</feature>
<feature type="transmembrane region" description="Helical" evidence="1">
    <location>
        <begin position="92"/>
        <end position="110"/>
    </location>
</feature>
<comment type="caution">
    <text evidence="2">The sequence shown here is derived from an EMBL/GenBank/DDBJ whole genome shotgun (WGS) entry which is preliminary data.</text>
</comment>
<keyword evidence="1" id="KW-0472">Membrane</keyword>
<feature type="transmembrane region" description="Helical" evidence="1">
    <location>
        <begin position="116"/>
        <end position="136"/>
    </location>
</feature>
<reference evidence="2" key="1">
    <citation type="submission" date="2021-06" db="EMBL/GenBank/DDBJ databases">
        <title>50 bacteria genomes isolated from Dapeng, Shenzhen, China.</title>
        <authorList>
            <person name="Zheng W."/>
            <person name="Yu S."/>
            <person name="Huang Y."/>
        </authorList>
    </citation>
    <scope>NUCLEOTIDE SEQUENCE</scope>
    <source>
        <strain evidence="2">DP4N28-2</strain>
    </source>
</reference>
<keyword evidence="1" id="KW-0812">Transmembrane</keyword>
<dbReference type="Proteomes" id="UP000824927">
    <property type="component" value="Unassembled WGS sequence"/>
</dbReference>
<evidence type="ECO:0000313" key="2">
    <source>
        <dbReference type="EMBL" id="MBY6218790.1"/>
    </source>
</evidence>
<sequence length="177" mass="19336">MTALSLPNHLLRRSGPMDITPITRALVIGVGGAMTAVCIFAIARALLGFTSDLPHLSNVAVAFHVTTVLPCVPLGVYLLLARKGTPRHKQLGKLWIVLMVITATSTLFIHDGMRLSWIHIFVPITYRASWLIVSSARKGDMMRHRKEIISLFFGALMIPGIAAIALPGRLMNVMLFG</sequence>
<proteinExistence type="predicted"/>
<gene>
    <name evidence="2" type="ORF">KUV31_10620</name>
</gene>
<feature type="transmembrane region" description="Helical" evidence="1">
    <location>
        <begin position="21"/>
        <end position="47"/>
    </location>
</feature>
<organism evidence="2 3">
    <name type="scientific">Qipengyuania aquimaris</name>
    <dbReference type="NCBI Taxonomy" id="255984"/>
    <lineage>
        <taxon>Bacteria</taxon>
        <taxon>Pseudomonadati</taxon>
        <taxon>Pseudomonadota</taxon>
        <taxon>Alphaproteobacteria</taxon>
        <taxon>Sphingomonadales</taxon>
        <taxon>Erythrobacteraceae</taxon>
        <taxon>Qipengyuania</taxon>
    </lineage>
</organism>
<dbReference type="AlphaFoldDB" id="A0A9Q3S2T7"/>
<feature type="transmembrane region" description="Helical" evidence="1">
    <location>
        <begin position="148"/>
        <end position="166"/>
    </location>
</feature>
<keyword evidence="1" id="KW-1133">Transmembrane helix</keyword>
<protein>
    <recommendedName>
        <fullName evidence="4">DUF2306 domain-containing protein</fullName>
    </recommendedName>
</protein>
<evidence type="ECO:0000313" key="3">
    <source>
        <dbReference type="Proteomes" id="UP000824927"/>
    </source>
</evidence>
<name>A0A9Q3S2T7_9SPHN</name>
<evidence type="ECO:0008006" key="4">
    <source>
        <dbReference type="Google" id="ProtNLM"/>
    </source>
</evidence>
<evidence type="ECO:0000256" key="1">
    <source>
        <dbReference type="SAM" id="Phobius"/>
    </source>
</evidence>
<accession>A0A9Q3S2T7</accession>
<dbReference type="RefSeq" id="WP_222405494.1">
    <property type="nucleotide sequence ID" value="NZ_JAHVKP010000001.1"/>
</dbReference>
<dbReference type="EMBL" id="JAHVKP010000001">
    <property type="protein sequence ID" value="MBY6218790.1"/>
    <property type="molecule type" value="Genomic_DNA"/>
</dbReference>